<name>A0ABQ9M8I8_HEVBR</name>
<dbReference type="EMBL" id="JARPOI010000008">
    <property type="protein sequence ID" value="KAJ9175221.1"/>
    <property type="molecule type" value="Genomic_DNA"/>
</dbReference>
<dbReference type="Proteomes" id="UP001174677">
    <property type="component" value="Chromosome 8"/>
</dbReference>
<reference evidence="2 3" key="1">
    <citation type="journal article" date="2023" name="Plant Biotechnol. J.">
        <title>Chromosome-level wild Hevea brasiliensis genome provides new tools for genomic-assisted breeding and valuable loci to elevate rubber yield.</title>
        <authorList>
            <person name="Cheng H."/>
            <person name="Song X."/>
            <person name="Hu Y."/>
            <person name="Wu T."/>
            <person name="Yang Q."/>
            <person name="An Z."/>
            <person name="Feng S."/>
            <person name="Deng Z."/>
            <person name="Wu W."/>
            <person name="Zeng X."/>
            <person name="Tu M."/>
            <person name="Wang X."/>
            <person name="Huang H."/>
        </authorList>
    </citation>
    <scope>NUCLEOTIDE SEQUENCE [LARGE SCALE GENOMIC DNA]</scope>
    <source>
        <strain evidence="2">MT/VB/25A 57/8</strain>
    </source>
</reference>
<feature type="signal peptide" evidence="1">
    <location>
        <begin position="1"/>
        <end position="21"/>
    </location>
</feature>
<organism evidence="2 3">
    <name type="scientific">Hevea brasiliensis</name>
    <name type="common">Para rubber tree</name>
    <name type="synonym">Siphonia brasiliensis</name>
    <dbReference type="NCBI Taxonomy" id="3981"/>
    <lineage>
        <taxon>Eukaryota</taxon>
        <taxon>Viridiplantae</taxon>
        <taxon>Streptophyta</taxon>
        <taxon>Embryophyta</taxon>
        <taxon>Tracheophyta</taxon>
        <taxon>Spermatophyta</taxon>
        <taxon>Magnoliopsida</taxon>
        <taxon>eudicotyledons</taxon>
        <taxon>Gunneridae</taxon>
        <taxon>Pentapetalae</taxon>
        <taxon>rosids</taxon>
        <taxon>fabids</taxon>
        <taxon>Malpighiales</taxon>
        <taxon>Euphorbiaceae</taxon>
        <taxon>Crotonoideae</taxon>
        <taxon>Micrandreae</taxon>
        <taxon>Hevea</taxon>
    </lineage>
</organism>
<comment type="caution">
    <text evidence="2">The sequence shown here is derived from an EMBL/GenBank/DDBJ whole genome shotgun (WGS) entry which is preliminary data.</text>
</comment>
<evidence type="ECO:0000256" key="1">
    <source>
        <dbReference type="SAM" id="SignalP"/>
    </source>
</evidence>
<protein>
    <submittedName>
        <fullName evidence="2">Uncharacterized protein</fullName>
    </submittedName>
</protein>
<gene>
    <name evidence="2" type="ORF">P3X46_013798</name>
</gene>
<keyword evidence="1" id="KW-0732">Signal</keyword>
<proteinExistence type="predicted"/>
<sequence length="62" mass="7120">MSPLHLLYIFLVMASLAPIQAVVYQVINNATGQTLQFATDFKWQTFKQGDQGDRKNYEEVIK</sequence>
<evidence type="ECO:0000313" key="2">
    <source>
        <dbReference type="EMBL" id="KAJ9175221.1"/>
    </source>
</evidence>
<keyword evidence="3" id="KW-1185">Reference proteome</keyword>
<evidence type="ECO:0000313" key="3">
    <source>
        <dbReference type="Proteomes" id="UP001174677"/>
    </source>
</evidence>
<accession>A0ABQ9M8I8</accession>
<feature type="chain" id="PRO_5045792788" evidence="1">
    <location>
        <begin position="22"/>
        <end position="62"/>
    </location>
</feature>